<reference evidence="3" key="1">
    <citation type="submission" date="2016-11" db="EMBL/GenBank/DDBJ databases">
        <authorList>
            <person name="Varghese N."/>
            <person name="Submissions S."/>
        </authorList>
    </citation>
    <scope>NUCLEOTIDE SEQUENCE [LARGE SCALE GENOMIC DNA]</scope>
    <source>
        <strain evidence="3">DSM 3071</strain>
    </source>
</reference>
<keyword evidence="1" id="KW-1133">Transmembrane helix</keyword>
<dbReference type="AlphaFoldDB" id="A0A1M5U5W2"/>
<dbReference type="STRING" id="1121131.SAMN02745229_00727"/>
<dbReference type="GeneID" id="89510654"/>
<protein>
    <submittedName>
        <fullName evidence="2">Uncharacterized protein</fullName>
    </submittedName>
</protein>
<evidence type="ECO:0000313" key="2">
    <source>
        <dbReference type="EMBL" id="SHH58290.1"/>
    </source>
</evidence>
<feature type="transmembrane region" description="Helical" evidence="1">
    <location>
        <begin position="12"/>
        <end position="32"/>
    </location>
</feature>
<gene>
    <name evidence="2" type="ORF">SAMN02745229_00727</name>
</gene>
<proteinExistence type="predicted"/>
<evidence type="ECO:0000256" key="1">
    <source>
        <dbReference type="SAM" id="Phobius"/>
    </source>
</evidence>
<dbReference type="EMBL" id="FQXK01000005">
    <property type="protein sequence ID" value="SHH58290.1"/>
    <property type="molecule type" value="Genomic_DNA"/>
</dbReference>
<keyword evidence="3" id="KW-1185">Reference proteome</keyword>
<sequence length="103" mass="11171">MPNSDVSKQKRIAAGIIGMLMIIVMLFSAFYISTETGHDCIGEDCPICACVQQCENVLHKIGGGLAFIISVIAPVICAIICAILFVSDIQKQTLISRKIRMNN</sequence>
<keyword evidence="1" id="KW-0472">Membrane</keyword>
<name>A0A1M5U5W2_BUTFI</name>
<dbReference type="Proteomes" id="UP000184278">
    <property type="component" value="Unassembled WGS sequence"/>
</dbReference>
<dbReference type="RefSeq" id="WP_073385586.1">
    <property type="nucleotide sequence ID" value="NZ_FQXK01000005.1"/>
</dbReference>
<feature type="transmembrane region" description="Helical" evidence="1">
    <location>
        <begin position="65"/>
        <end position="87"/>
    </location>
</feature>
<keyword evidence="1" id="KW-0812">Transmembrane</keyword>
<dbReference type="OrthoDB" id="1863318at2"/>
<organism evidence="2 3">
    <name type="scientific">Butyrivibrio fibrisolvens DSM 3071</name>
    <dbReference type="NCBI Taxonomy" id="1121131"/>
    <lineage>
        <taxon>Bacteria</taxon>
        <taxon>Bacillati</taxon>
        <taxon>Bacillota</taxon>
        <taxon>Clostridia</taxon>
        <taxon>Lachnospirales</taxon>
        <taxon>Lachnospiraceae</taxon>
        <taxon>Butyrivibrio</taxon>
    </lineage>
</organism>
<evidence type="ECO:0000313" key="3">
    <source>
        <dbReference type="Proteomes" id="UP000184278"/>
    </source>
</evidence>
<accession>A0A1M5U5W2</accession>